<accession>A0A222YVS2</accession>
<proteinExistence type="predicted"/>
<dbReference type="EMBL" id="MF155946">
    <property type="protein sequence ID" value="ASR75617.1"/>
    <property type="molecule type" value="Genomic_DNA"/>
</dbReference>
<reference evidence="1 2" key="1">
    <citation type="submission" date="2017-05" db="EMBL/GenBank/DDBJ databases">
        <authorList>
            <person name="Chapman J."/>
            <person name="Chang C."/>
            <person name="Suresh T."/>
            <person name="Shishido T.C."/>
            <person name="Bindert I."/>
            <person name="Shaffer C.D."/>
            <person name="Weston-Hafer K.A."/>
            <person name="Russell D.A."/>
            <person name="Pope W.H."/>
            <person name="Jacobs-Sera D."/>
            <person name="Hendrix R.W."/>
            <person name="Hatfull G.F."/>
        </authorList>
    </citation>
    <scope>NUCLEOTIDE SEQUENCE [LARGE SCALE GENOMIC DNA]</scope>
</reference>
<organism evidence="1 2">
    <name type="scientific">Streptomyces phage Mildred21</name>
    <dbReference type="NCBI Taxonomy" id="2023959"/>
    <lineage>
        <taxon>Viruses</taxon>
        <taxon>Duplodnaviria</taxon>
        <taxon>Heunggongvirae</taxon>
        <taxon>Uroviricota</taxon>
        <taxon>Caudoviricetes</taxon>
        <taxon>Stanwilliamsviridae</taxon>
        <taxon>Boydwoodruffvirinae</taxon>
        <taxon>Samistivirus</taxon>
        <taxon>Samistivirus mildred21</taxon>
    </lineage>
</organism>
<dbReference type="Proteomes" id="UP000223009">
    <property type="component" value="Segment"/>
</dbReference>
<gene>
    <name evidence="1" type="ORF">SEA_MILDRED21_260</name>
</gene>
<protein>
    <submittedName>
        <fullName evidence="1">Uncharacterized protein</fullName>
    </submittedName>
</protein>
<keyword evidence="2" id="KW-1185">Reference proteome</keyword>
<sequence>MFQIVVTTNRGREYKSSIYTIENTGGVAIDSRTKLKDIVERVVYNALQHGVFLEAPDGKMFSIPAESIEHCTYVETS</sequence>
<name>A0A222YVS2_9CAUD</name>
<evidence type="ECO:0000313" key="2">
    <source>
        <dbReference type="Proteomes" id="UP000223009"/>
    </source>
</evidence>
<evidence type="ECO:0000313" key="1">
    <source>
        <dbReference type="EMBL" id="ASR75617.1"/>
    </source>
</evidence>